<dbReference type="CDD" id="cd00761">
    <property type="entry name" value="Glyco_tranf_GTA_type"/>
    <property type="match status" value="1"/>
</dbReference>
<evidence type="ECO:0000256" key="1">
    <source>
        <dbReference type="ARBA" id="ARBA00022676"/>
    </source>
</evidence>
<dbReference type="PANTHER" id="PTHR22916">
    <property type="entry name" value="GLYCOSYLTRANSFERASE"/>
    <property type="match status" value="1"/>
</dbReference>
<reference evidence="4 5" key="1">
    <citation type="submission" date="2015-09" db="EMBL/GenBank/DDBJ databases">
        <authorList>
            <consortium name="Pathogen Informatics"/>
        </authorList>
    </citation>
    <scope>NUCLEOTIDE SEQUENCE [LARGE SCALE GENOMIC DNA]</scope>
    <source>
        <strain evidence="4 5">2789STDY5834956</strain>
    </source>
</reference>
<evidence type="ECO:0000256" key="2">
    <source>
        <dbReference type="ARBA" id="ARBA00022679"/>
    </source>
</evidence>
<protein>
    <submittedName>
        <fullName evidence="4">Glycosyl transferase</fullName>
        <ecNumber evidence="4">2.4.1.-</ecNumber>
    </submittedName>
</protein>
<gene>
    <name evidence="4" type="ORF">ERS852568_01393</name>
</gene>
<dbReference type="EMBL" id="CZBO01000002">
    <property type="protein sequence ID" value="CUP97462.1"/>
    <property type="molecule type" value="Genomic_DNA"/>
</dbReference>
<dbReference type="SUPFAM" id="SSF53448">
    <property type="entry name" value="Nucleotide-diphospho-sugar transferases"/>
    <property type="match status" value="1"/>
</dbReference>
<proteinExistence type="predicted"/>
<feature type="domain" description="Glycosyltransferase 2-like" evidence="3">
    <location>
        <begin position="8"/>
        <end position="138"/>
    </location>
</feature>
<dbReference type="AlphaFoldDB" id="A0A174SIG1"/>
<organism evidence="4 5">
    <name type="scientific">Clostridium baratii</name>
    <dbReference type="NCBI Taxonomy" id="1561"/>
    <lineage>
        <taxon>Bacteria</taxon>
        <taxon>Bacillati</taxon>
        <taxon>Bacillota</taxon>
        <taxon>Clostridia</taxon>
        <taxon>Eubacteriales</taxon>
        <taxon>Clostridiaceae</taxon>
        <taxon>Clostridium</taxon>
    </lineage>
</organism>
<dbReference type="Pfam" id="PF00535">
    <property type="entry name" value="Glycos_transf_2"/>
    <property type="match status" value="1"/>
</dbReference>
<evidence type="ECO:0000313" key="5">
    <source>
        <dbReference type="Proteomes" id="UP000095563"/>
    </source>
</evidence>
<dbReference type="GO" id="GO:0016757">
    <property type="term" value="F:glycosyltransferase activity"/>
    <property type="evidence" value="ECO:0007669"/>
    <property type="project" value="UniProtKB-KW"/>
</dbReference>
<dbReference type="PANTHER" id="PTHR22916:SF51">
    <property type="entry name" value="GLYCOSYLTRANSFERASE EPSH-RELATED"/>
    <property type="match status" value="1"/>
</dbReference>
<keyword evidence="2 4" id="KW-0808">Transferase</keyword>
<evidence type="ECO:0000259" key="3">
    <source>
        <dbReference type="Pfam" id="PF00535"/>
    </source>
</evidence>
<dbReference type="RefSeq" id="WP_055207363.1">
    <property type="nucleotide sequence ID" value="NZ_CZBO01000002.1"/>
</dbReference>
<accession>A0A174SIG1</accession>
<dbReference type="InterPro" id="IPR001173">
    <property type="entry name" value="Glyco_trans_2-like"/>
</dbReference>
<name>A0A174SIG1_9CLOT</name>
<dbReference type="Proteomes" id="UP000095563">
    <property type="component" value="Unassembled WGS sequence"/>
</dbReference>
<dbReference type="InterPro" id="IPR029044">
    <property type="entry name" value="Nucleotide-diphossugar_trans"/>
</dbReference>
<dbReference type="Gene3D" id="3.90.550.10">
    <property type="entry name" value="Spore Coat Polysaccharide Biosynthesis Protein SpsA, Chain A"/>
    <property type="match status" value="1"/>
</dbReference>
<keyword evidence="1 4" id="KW-0328">Glycosyltransferase</keyword>
<evidence type="ECO:0000313" key="4">
    <source>
        <dbReference type="EMBL" id="CUP97462.1"/>
    </source>
</evidence>
<sequence length="344" mass="41539">MIDNIKISIIIPVYNSEKFLNKTIESIIKQNLKNIELILINDCSTDSSGDICKFYRRNFKWIKYIELKENKGVGHARNMGLDMATGDYIHFIDSDDTLVENTYDKLFRNLNNNKIDLVTTGSNVIENNKIIEIRNIDENIFLNNINEIGKYLDTFELKDKDRVLNVIWNKLYSTDIIKRNNLRFDEEINLGEDFIFNCNYFKYINTFMESNICMYNYYKRYTGNLTTKFRFDVLSRRKRIYKEWTDLYNYYNLLNCDKKRKFEKIEGFLMYHSLYTIFSKNCNLNQKEKKQFLNEMIADEHINFVLKYKEKGIEYKYIKNKNINKLYNYMKIKISIKKIINKFI</sequence>
<dbReference type="EC" id="2.4.1.-" evidence="4"/>